<evidence type="ECO:0000313" key="2">
    <source>
        <dbReference type="EMBL" id="KPN84137.1"/>
    </source>
</evidence>
<feature type="compositionally biased region" description="Low complexity" evidence="1">
    <location>
        <begin position="514"/>
        <end position="524"/>
    </location>
</feature>
<dbReference type="PATRIC" id="fig|148814.13.peg.158"/>
<feature type="compositionally biased region" description="Low complexity" evidence="1">
    <location>
        <begin position="638"/>
        <end position="648"/>
    </location>
</feature>
<name>A0A0P7L631_9LACO</name>
<feature type="compositionally biased region" description="Low complexity" evidence="1">
    <location>
        <begin position="407"/>
        <end position="490"/>
    </location>
</feature>
<organism evidence="2 3">
    <name type="scientific">Apilactobacillus kunkeei</name>
    <dbReference type="NCBI Taxonomy" id="148814"/>
    <lineage>
        <taxon>Bacteria</taxon>
        <taxon>Bacillati</taxon>
        <taxon>Bacillota</taxon>
        <taxon>Bacilli</taxon>
        <taxon>Lactobacillales</taxon>
        <taxon>Lactobacillaceae</taxon>
        <taxon>Apilactobacillus</taxon>
    </lineage>
</organism>
<evidence type="ECO:0000256" key="1">
    <source>
        <dbReference type="SAM" id="MobiDB-lite"/>
    </source>
</evidence>
<comment type="caution">
    <text evidence="2">The sequence shown here is derived from an EMBL/GenBank/DDBJ whole genome shotgun (WGS) entry which is preliminary data.</text>
</comment>
<reference evidence="2 3" key="1">
    <citation type="journal article" date="2015" name="Genome Biol. Evol.">
        <title>Functionally Structured Genomes in Lactobacillus kunkeei Colonizing the Honey Crop and Food Products of Honeybees and Stingless Bees.</title>
        <authorList>
            <person name="Tamarit D."/>
            <person name="Ellegaard K.M."/>
            <person name="Wikander J."/>
            <person name="Olofsson T."/>
            <person name="Vasquez A."/>
            <person name="Andersson S.G."/>
        </authorList>
    </citation>
    <scope>NUCLEOTIDE SEQUENCE [LARGE SCALE GENOMIC DNA]</scope>
    <source>
        <strain evidence="2 3">LMbo</strain>
    </source>
</reference>
<feature type="region of interest" description="Disordered" evidence="1">
    <location>
        <begin position="616"/>
        <end position="654"/>
    </location>
</feature>
<sequence length="654" mass="70203">MKESNDNSLKVSNYWKKALYSSVVLGAFFVGGQYVSTVHASADTTQKANQPVPSKVIFDDVANNNNLQHPIVKGYVGQQSSLVNAKIRLQDLGYDVSNIPDTYTPTGSDAKIYSVTPIGVKNEPSTLSGQYKLIFEIKDQNGNYIESKYDSTNNSDNYDSTAIVNELKQEKDKFTLNGNSTDNGKIDTPSLQTGDNVITVSVTAPTHTLSINYVNQNNVTVFKTTRQVTNYGHTNFYDDQKNFGEDNAGIQINSDQPYVANDQSTATVNVTTNQAFQIPTDPTQVGSYNYAFPDPDDVTTVSDANGSQNPNGDAYYTTVSFVGADGKNIVSLIVGSNQSQTVRTENLDPDDSDYDSLIDFDNVTDLPANIDLTKGPYTFHSTDTLSGLQAAQSSAAAQSQAAAEQQAASSAQASQSTSSSVPVVQQSSAQPTSASATPKPVPSAQSSQSSAPQQTVEPAKSSAQPAPTPAPVVQSHSSAAPVASTAKSTPAPAPKPTPAPAPKPVVKPTPQPAKPVAKAKPTKTQLKAITKSFKQAKHAVKSDTAKLKAMKKKMKKHATKKQKAAYKKLQTKLAAEKKAFNSVKTQEGKLSKYFKSVATIGRDNKQIKSLTAQMKKLKKKHSKASKKKYSKDKKALKKANNSLKAATKFVKNYK</sequence>
<feature type="compositionally biased region" description="Pro residues" evidence="1">
    <location>
        <begin position="491"/>
        <end position="513"/>
    </location>
</feature>
<dbReference type="Proteomes" id="UP000050269">
    <property type="component" value="Unassembled WGS sequence"/>
</dbReference>
<evidence type="ECO:0000313" key="3">
    <source>
        <dbReference type="Proteomes" id="UP000050269"/>
    </source>
</evidence>
<feature type="region of interest" description="Disordered" evidence="1">
    <location>
        <begin position="407"/>
        <end position="524"/>
    </location>
</feature>
<dbReference type="RefSeq" id="WP_054607798.1">
    <property type="nucleotide sequence ID" value="NZ_JXDF01000004.1"/>
</dbReference>
<accession>A0A0P7L631</accession>
<dbReference type="AlphaFoldDB" id="A0A0P7L631"/>
<protein>
    <submittedName>
        <fullName evidence="2">Uncharacterized protein</fullName>
    </submittedName>
</protein>
<dbReference type="EMBL" id="JXDF01000004">
    <property type="protein sequence ID" value="KPN84137.1"/>
    <property type="molecule type" value="Genomic_DNA"/>
</dbReference>
<feature type="compositionally biased region" description="Basic residues" evidence="1">
    <location>
        <begin position="616"/>
        <end position="637"/>
    </location>
</feature>
<proteinExistence type="predicted"/>
<gene>
    <name evidence="2" type="ORF">RZ78_04200</name>
</gene>